<dbReference type="AlphaFoldDB" id="A0A381VLQ3"/>
<feature type="transmembrane region" description="Helical" evidence="6">
    <location>
        <begin position="86"/>
        <end position="107"/>
    </location>
</feature>
<keyword evidence="4 6" id="KW-1133">Transmembrane helix</keyword>
<feature type="transmembrane region" description="Helical" evidence="6">
    <location>
        <begin position="288"/>
        <end position="316"/>
    </location>
</feature>
<evidence type="ECO:0000256" key="4">
    <source>
        <dbReference type="ARBA" id="ARBA00022989"/>
    </source>
</evidence>
<evidence type="ECO:0000256" key="5">
    <source>
        <dbReference type="ARBA" id="ARBA00023136"/>
    </source>
</evidence>
<feature type="transmembrane region" description="Helical" evidence="6">
    <location>
        <begin position="440"/>
        <end position="461"/>
    </location>
</feature>
<dbReference type="GO" id="GO:0005886">
    <property type="term" value="C:plasma membrane"/>
    <property type="evidence" value="ECO:0007669"/>
    <property type="project" value="UniProtKB-SubCell"/>
</dbReference>
<feature type="transmembrane region" description="Helical" evidence="6">
    <location>
        <begin position="416"/>
        <end position="434"/>
    </location>
</feature>
<keyword evidence="3 6" id="KW-0812">Transmembrane</keyword>
<dbReference type="EMBL" id="UINC01009195">
    <property type="protein sequence ID" value="SVA41259.1"/>
    <property type="molecule type" value="Genomic_DNA"/>
</dbReference>
<name>A0A381VLQ3_9ZZZZ</name>
<feature type="transmembrane region" description="Helical" evidence="6">
    <location>
        <begin position="55"/>
        <end position="74"/>
    </location>
</feature>
<evidence type="ECO:0000256" key="3">
    <source>
        <dbReference type="ARBA" id="ARBA00022692"/>
    </source>
</evidence>
<feature type="transmembrane region" description="Helical" evidence="6">
    <location>
        <begin position="119"/>
        <end position="138"/>
    </location>
</feature>
<protein>
    <recommendedName>
        <fullName evidence="8">Polysaccharide biosynthesis protein C-terminal domain-containing protein</fullName>
    </recommendedName>
</protein>
<reference evidence="7" key="1">
    <citation type="submission" date="2018-05" db="EMBL/GenBank/DDBJ databases">
        <authorList>
            <person name="Lanie J.A."/>
            <person name="Ng W.-L."/>
            <person name="Kazmierczak K.M."/>
            <person name="Andrzejewski T.M."/>
            <person name="Davidsen T.M."/>
            <person name="Wayne K.J."/>
            <person name="Tettelin H."/>
            <person name="Glass J.I."/>
            <person name="Rusch D."/>
            <person name="Podicherti R."/>
            <person name="Tsui H.-C.T."/>
            <person name="Winkler M.E."/>
        </authorList>
    </citation>
    <scope>NUCLEOTIDE SEQUENCE</scope>
</reference>
<feature type="transmembrane region" description="Helical" evidence="6">
    <location>
        <begin position="145"/>
        <end position="166"/>
    </location>
</feature>
<organism evidence="7">
    <name type="scientific">marine metagenome</name>
    <dbReference type="NCBI Taxonomy" id="408172"/>
    <lineage>
        <taxon>unclassified sequences</taxon>
        <taxon>metagenomes</taxon>
        <taxon>ecological metagenomes</taxon>
    </lineage>
</organism>
<gene>
    <name evidence="7" type="ORF">METZ01_LOCUS94113</name>
</gene>
<dbReference type="PANTHER" id="PTHR30250:SF11">
    <property type="entry name" value="O-ANTIGEN TRANSPORTER-RELATED"/>
    <property type="match status" value="1"/>
</dbReference>
<feature type="transmembrane region" description="Helical" evidence="6">
    <location>
        <begin position="172"/>
        <end position="190"/>
    </location>
</feature>
<comment type="subcellular location">
    <subcellularLocation>
        <location evidence="1">Cell membrane</location>
        <topology evidence="1">Multi-pass membrane protein</topology>
    </subcellularLocation>
</comment>
<feature type="transmembrane region" description="Helical" evidence="6">
    <location>
        <begin position="202"/>
        <end position="229"/>
    </location>
</feature>
<evidence type="ECO:0000256" key="6">
    <source>
        <dbReference type="SAM" id="Phobius"/>
    </source>
</evidence>
<feature type="transmembrane region" description="Helical" evidence="6">
    <location>
        <begin position="355"/>
        <end position="375"/>
    </location>
</feature>
<sequence>MKNWLTKNFSMREDIIITFLNSLIVMGGVFSLNGLIARFHGLETLGEFLLLKRTFFTAVSLFLFGSNLGLTNYISKNDDRTYGDAALHLFLVFSLPFIAGIIIGLQWSQIEGINKDVFWPYYLFALGICLQILAYSLFRGYLNMIGASVVQLVGTAVIPIILFLLLDDLMEIFTWVGISSIGIMLFGFVWRNNGIRILKVNIVYYVDLVIYGLNRIPSIIAQFILLAGLPIMIAKTSNLENVAYFNSSLSLLNLSLLITHPIGMVLLPRISRKLARGKIDEISYGLKLALYGGIYFSMMFGIWIFISAPIILELWLGQIGNIGSLILRGIIISLPFYTIAGLARSPIDAASYKGYNSIIYGIAGMFVVALYYLGIKLGYHPLYVAVTSFVGGQIIAGLSSIIVLNKFFDIRIWNPTLIRDVIIGIFLVISGYYIMLNLGLNRLIIACSIFILGIATFNYYYKNTKGGWVYDFRKLIK</sequence>
<feature type="transmembrane region" description="Helical" evidence="6">
    <location>
        <begin position="381"/>
        <end position="404"/>
    </location>
</feature>
<accession>A0A381VLQ3</accession>
<evidence type="ECO:0008006" key="8">
    <source>
        <dbReference type="Google" id="ProtNLM"/>
    </source>
</evidence>
<dbReference type="PANTHER" id="PTHR30250">
    <property type="entry name" value="PST FAMILY PREDICTED COLANIC ACID TRANSPORTER"/>
    <property type="match status" value="1"/>
</dbReference>
<proteinExistence type="predicted"/>
<evidence type="ECO:0000313" key="7">
    <source>
        <dbReference type="EMBL" id="SVA41259.1"/>
    </source>
</evidence>
<feature type="transmembrane region" description="Helical" evidence="6">
    <location>
        <begin position="249"/>
        <end position="267"/>
    </location>
</feature>
<evidence type="ECO:0000256" key="2">
    <source>
        <dbReference type="ARBA" id="ARBA00022475"/>
    </source>
</evidence>
<keyword evidence="5 6" id="KW-0472">Membrane</keyword>
<feature type="transmembrane region" description="Helical" evidence="6">
    <location>
        <begin position="15"/>
        <end position="35"/>
    </location>
</feature>
<dbReference type="InterPro" id="IPR050833">
    <property type="entry name" value="Poly_Biosynth_Transport"/>
</dbReference>
<keyword evidence="2" id="KW-1003">Cell membrane</keyword>
<evidence type="ECO:0000256" key="1">
    <source>
        <dbReference type="ARBA" id="ARBA00004651"/>
    </source>
</evidence>
<feature type="transmembrane region" description="Helical" evidence="6">
    <location>
        <begin position="322"/>
        <end position="343"/>
    </location>
</feature>